<evidence type="ECO:0000313" key="3">
    <source>
        <dbReference type="Proteomes" id="UP000708208"/>
    </source>
</evidence>
<reference evidence="2" key="1">
    <citation type="submission" date="2021-06" db="EMBL/GenBank/DDBJ databases">
        <authorList>
            <person name="Hodson N. C."/>
            <person name="Mongue J. A."/>
            <person name="Jaron S. K."/>
        </authorList>
    </citation>
    <scope>NUCLEOTIDE SEQUENCE</scope>
</reference>
<comment type="caution">
    <text evidence="2">The sequence shown here is derived from an EMBL/GenBank/DDBJ whole genome shotgun (WGS) entry which is preliminary data.</text>
</comment>
<keyword evidence="1" id="KW-0732">Signal</keyword>
<organism evidence="2 3">
    <name type="scientific">Allacma fusca</name>
    <dbReference type="NCBI Taxonomy" id="39272"/>
    <lineage>
        <taxon>Eukaryota</taxon>
        <taxon>Metazoa</taxon>
        <taxon>Ecdysozoa</taxon>
        <taxon>Arthropoda</taxon>
        <taxon>Hexapoda</taxon>
        <taxon>Collembola</taxon>
        <taxon>Symphypleona</taxon>
        <taxon>Sminthuridae</taxon>
        <taxon>Allacma</taxon>
    </lineage>
</organism>
<evidence type="ECO:0000256" key="1">
    <source>
        <dbReference type="SAM" id="SignalP"/>
    </source>
</evidence>
<evidence type="ECO:0000313" key="2">
    <source>
        <dbReference type="EMBL" id="CAG7821831.1"/>
    </source>
</evidence>
<accession>A0A8J2PNZ6</accession>
<dbReference type="Proteomes" id="UP000708208">
    <property type="component" value="Unassembled WGS sequence"/>
</dbReference>
<dbReference type="EMBL" id="CAJVCH010522546">
    <property type="protein sequence ID" value="CAG7821831.1"/>
    <property type="molecule type" value="Genomic_DNA"/>
</dbReference>
<dbReference type="AlphaFoldDB" id="A0A8J2PNZ6"/>
<keyword evidence="3" id="KW-1185">Reference proteome</keyword>
<name>A0A8J2PNZ6_9HEXA</name>
<feature type="signal peptide" evidence="1">
    <location>
        <begin position="1"/>
        <end position="15"/>
    </location>
</feature>
<protein>
    <submittedName>
        <fullName evidence="2">Uncharacterized protein</fullName>
    </submittedName>
</protein>
<feature type="chain" id="PRO_5035257670" evidence="1">
    <location>
        <begin position="16"/>
        <end position="68"/>
    </location>
</feature>
<gene>
    <name evidence="2" type="ORF">AFUS01_LOCUS32139</name>
</gene>
<sequence>MKAAFVLALIAVASAAVPSKPTIVTRNNVTRANDIYETPEDVQLIQAASTKMHESYNNPDVKEVYLRK</sequence>
<proteinExistence type="predicted"/>